<dbReference type="Proteomes" id="UP001600109">
    <property type="component" value="Unassembled WGS sequence"/>
</dbReference>
<reference evidence="1 2" key="1">
    <citation type="submission" date="2024-06" db="EMBL/GenBank/DDBJ databases">
        <title>Flavobacterium spp. isolated from glacier.</title>
        <authorList>
            <person name="Han D."/>
        </authorList>
    </citation>
    <scope>NUCLEOTIDE SEQUENCE [LARGE SCALE GENOMIC DNA]</scope>
    <source>
        <strain evidence="1 2">LS2P90</strain>
    </source>
</reference>
<dbReference type="RefSeq" id="WP_379855134.1">
    <property type="nucleotide sequence ID" value="NZ_JBHZPZ010000011.1"/>
</dbReference>
<gene>
    <name evidence="1" type="ORF">ACFX5E_10425</name>
</gene>
<name>A0ABW6HYM2_9FLAO</name>
<proteinExistence type="predicted"/>
<accession>A0ABW6HYM2</accession>
<dbReference type="EMBL" id="JBHZPZ010000011">
    <property type="protein sequence ID" value="MFE3868484.1"/>
    <property type="molecule type" value="Genomic_DNA"/>
</dbReference>
<keyword evidence="2" id="KW-1185">Reference proteome</keyword>
<organism evidence="1 2">
    <name type="scientific">Flavobacterium xylosi</name>
    <dbReference type="NCBI Taxonomy" id="3230415"/>
    <lineage>
        <taxon>Bacteria</taxon>
        <taxon>Pseudomonadati</taxon>
        <taxon>Bacteroidota</taxon>
        <taxon>Flavobacteriia</taxon>
        <taxon>Flavobacteriales</taxon>
        <taxon>Flavobacteriaceae</taxon>
        <taxon>Flavobacterium</taxon>
    </lineage>
</organism>
<protein>
    <submittedName>
        <fullName evidence="1">Uncharacterized protein</fullName>
    </submittedName>
</protein>
<evidence type="ECO:0000313" key="1">
    <source>
        <dbReference type="EMBL" id="MFE3868484.1"/>
    </source>
</evidence>
<comment type="caution">
    <text evidence="1">The sequence shown here is derived from an EMBL/GenBank/DDBJ whole genome shotgun (WGS) entry which is preliminary data.</text>
</comment>
<evidence type="ECO:0000313" key="2">
    <source>
        <dbReference type="Proteomes" id="UP001600109"/>
    </source>
</evidence>
<sequence>MAIKIEGGAVSLQNDVKVKATVDTINFPDANRVNGRVPANSVGVMTLKSPPDTKNFKNGDTLNYRDSNNNNDASLAVKSVVGPSKYNILKTSV</sequence>